<keyword evidence="3" id="KW-0275">Fatty acid biosynthesis</keyword>
<keyword evidence="2 3" id="KW-0597">Phosphoprotein</keyword>
<dbReference type="InterPro" id="IPR036736">
    <property type="entry name" value="ACP-like_sf"/>
</dbReference>
<dbReference type="Gene3D" id="1.10.1200.10">
    <property type="entry name" value="ACP-like"/>
    <property type="match status" value="1"/>
</dbReference>
<dbReference type="PANTHER" id="PTHR20863:SF69">
    <property type="entry name" value="ACYL CARRIER PROTEIN"/>
    <property type="match status" value="1"/>
</dbReference>
<accession>A0A5P8P394</accession>
<dbReference type="GO" id="GO:0016020">
    <property type="term" value="C:membrane"/>
    <property type="evidence" value="ECO:0007669"/>
    <property type="project" value="GOC"/>
</dbReference>
<keyword evidence="3" id="KW-0443">Lipid metabolism</keyword>
<evidence type="ECO:0000256" key="2">
    <source>
        <dbReference type="ARBA" id="ARBA00022553"/>
    </source>
</evidence>
<sequence length="86" mass="9762">MVTKEEIFEKVKTTLINDFEIEDDEVVLDAHIYKDLDLDSLDAIDLMVTLDKQLGIETKPEEMKNLATIDDVCNFIVDTVTAKENG</sequence>
<dbReference type="UniPathway" id="UPA00094"/>
<dbReference type="Proteomes" id="UP000326944">
    <property type="component" value="Chromosome"/>
</dbReference>
<dbReference type="EMBL" id="CP043617">
    <property type="protein sequence ID" value="QFR50202.1"/>
    <property type="molecule type" value="Genomic_DNA"/>
</dbReference>
<dbReference type="Pfam" id="PF00550">
    <property type="entry name" value="PP-binding"/>
    <property type="match status" value="1"/>
</dbReference>
<keyword evidence="3" id="KW-0276">Fatty acid metabolism</keyword>
<dbReference type="SUPFAM" id="SSF47336">
    <property type="entry name" value="ACP-like"/>
    <property type="match status" value="1"/>
</dbReference>
<evidence type="ECO:0000256" key="3">
    <source>
        <dbReference type="HAMAP-Rule" id="MF_01217"/>
    </source>
</evidence>
<dbReference type="OrthoDB" id="3392378at2"/>
<dbReference type="HAMAP" id="MF_01217">
    <property type="entry name" value="Acyl_carrier"/>
    <property type="match status" value="1"/>
</dbReference>
<comment type="PTM">
    <text evidence="3">4'-phosphopantetheine is transferred from CoA to a specific serine of apo-ACP by AcpS. This modification is essential for activity because fatty acids are bound in thioester linkage to the sulfhydryl of the prosthetic group.</text>
</comment>
<organism evidence="5 6">
    <name type="scientific">Sulfurimonas lithotrophica</name>
    <dbReference type="NCBI Taxonomy" id="2590022"/>
    <lineage>
        <taxon>Bacteria</taxon>
        <taxon>Pseudomonadati</taxon>
        <taxon>Campylobacterota</taxon>
        <taxon>Epsilonproteobacteria</taxon>
        <taxon>Campylobacterales</taxon>
        <taxon>Sulfurimonadaceae</taxon>
        <taxon>Sulfurimonas</taxon>
    </lineage>
</organism>
<dbReference type="AlphaFoldDB" id="A0A5P8P394"/>
<gene>
    <name evidence="3" type="primary">acpP</name>
    <name evidence="5" type="ORF">FJR48_10860</name>
</gene>
<dbReference type="GO" id="GO:0009245">
    <property type="term" value="P:lipid A biosynthetic process"/>
    <property type="evidence" value="ECO:0007669"/>
    <property type="project" value="TreeGrafter"/>
</dbReference>
<protein>
    <recommendedName>
        <fullName evidence="3">Acyl carrier protein</fullName>
        <shortName evidence="3">ACP</shortName>
    </recommendedName>
</protein>
<evidence type="ECO:0000313" key="5">
    <source>
        <dbReference type="EMBL" id="QFR50202.1"/>
    </source>
</evidence>
<dbReference type="InterPro" id="IPR003231">
    <property type="entry name" value="ACP"/>
</dbReference>
<comment type="function">
    <text evidence="3">Carrier of the growing fatty acid chain in fatty acid biosynthesis.</text>
</comment>
<keyword evidence="3" id="KW-0444">Lipid biosynthesis</keyword>
<dbReference type="PROSITE" id="PS50075">
    <property type="entry name" value="CARRIER"/>
    <property type="match status" value="1"/>
</dbReference>
<keyword evidence="6" id="KW-1185">Reference proteome</keyword>
<evidence type="ECO:0000313" key="6">
    <source>
        <dbReference type="Proteomes" id="UP000326944"/>
    </source>
</evidence>
<dbReference type="RefSeq" id="WP_152308150.1">
    <property type="nucleotide sequence ID" value="NZ_CP043617.1"/>
</dbReference>
<evidence type="ECO:0000259" key="4">
    <source>
        <dbReference type="PROSITE" id="PS50075"/>
    </source>
</evidence>
<dbReference type="GO" id="GO:0005829">
    <property type="term" value="C:cytosol"/>
    <property type="evidence" value="ECO:0007669"/>
    <property type="project" value="TreeGrafter"/>
</dbReference>
<dbReference type="GO" id="GO:0000036">
    <property type="term" value="F:acyl carrier activity"/>
    <property type="evidence" value="ECO:0007669"/>
    <property type="project" value="UniProtKB-UniRule"/>
</dbReference>
<reference evidence="5 6" key="1">
    <citation type="submission" date="2019-09" db="EMBL/GenBank/DDBJ databases">
        <title>Sulfurimonas gotlandica sp. nov., a chemoautotrophic and psychrotolerant epsilonproteobacterium isolated from a pelagic redoxcline, and an emended description of the genus Sulfurimonas.</title>
        <authorList>
            <person name="Wang S."/>
            <person name="Jiang L."/>
            <person name="Shao S."/>
        </authorList>
    </citation>
    <scope>NUCLEOTIDE SEQUENCE [LARGE SCALE GENOMIC DNA]</scope>
    <source>
        <strain evidence="5 6">GYSZ_1</strain>
    </source>
</reference>
<comment type="subcellular location">
    <subcellularLocation>
        <location evidence="3">Cytoplasm</location>
    </subcellularLocation>
</comment>
<dbReference type="PANTHER" id="PTHR20863">
    <property type="entry name" value="ACYL CARRIER PROTEIN"/>
    <property type="match status" value="1"/>
</dbReference>
<keyword evidence="1 3" id="KW-0596">Phosphopantetheine</keyword>
<dbReference type="GO" id="GO:0000035">
    <property type="term" value="F:acyl binding"/>
    <property type="evidence" value="ECO:0007669"/>
    <property type="project" value="TreeGrafter"/>
</dbReference>
<comment type="similarity">
    <text evidence="3">Belongs to the acyl carrier protein (ACP) family.</text>
</comment>
<dbReference type="NCBIfam" id="NF003757">
    <property type="entry name" value="PRK05350.1"/>
    <property type="match status" value="1"/>
</dbReference>
<name>A0A5P8P394_9BACT</name>
<dbReference type="KEGG" id="sulg:FJR48_10860"/>
<proteinExistence type="inferred from homology"/>
<feature type="domain" description="Carrier" evidence="4">
    <location>
        <begin position="5"/>
        <end position="80"/>
    </location>
</feature>
<dbReference type="InterPro" id="IPR009081">
    <property type="entry name" value="PP-bd_ACP"/>
</dbReference>
<evidence type="ECO:0000256" key="1">
    <source>
        <dbReference type="ARBA" id="ARBA00022450"/>
    </source>
</evidence>
<feature type="modified residue" description="O-(pantetheine 4'-phosphoryl)serine" evidence="3">
    <location>
        <position position="40"/>
    </location>
</feature>
<keyword evidence="3" id="KW-0963">Cytoplasm</keyword>
<comment type="pathway">
    <text evidence="3">Lipid metabolism; fatty acid biosynthesis.</text>
</comment>